<sequence length="237" mass="27423">MPYRRLPNTDQARIRALKAVVVKADIYNVYDLAVSLKTLTDARNFLMKFEAAQSYYSECFDRQSKAGRKHQANVKTARLYLSHFIQVLNLAVIRSEVRLSHKEYYGLDMKSNNVPDLTTEAALAEWGRKIIEGENKRISQGGIPIYNPGIAKVKVHYDIFMESYEKQKNFQILTARSLEALSSMRPEADGLILDIWNQVEEKFGEVVPHEKRLDLCRDYGIVYYYRSGEKSKDEVKE</sequence>
<proteinExistence type="predicted"/>
<dbReference type="STRING" id="763034.HMPREF9446_01177"/>
<dbReference type="RefSeq" id="WP_009124410.1">
    <property type="nucleotide sequence ID" value="NZ_GL882621.1"/>
</dbReference>
<dbReference type="Proteomes" id="UP000003416">
    <property type="component" value="Unassembled WGS sequence"/>
</dbReference>
<evidence type="ECO:0000313" key="2">
    <source>
        <dbReference type="Proteomes" id="UP000003416"/>
    </source>
</evidence>
<name>F3PR29_9BACE</name>
<dbReference type="eggNOG" id="ENOG502ZBW2">
    <property type="taxonomic scope" value="Bacteria"/>
</dbReference>
<dbReference type="EMBL" id="AFBN01000021">
    <property type="protein sequence ID" value="EGF58570.1"/>
    <property type="molecule type" value="Genomic_DNA"/>
</dbReference>
<comment type="caution">
    <text evidence="1">The sequence shown here is derived from an EMBL/GenBank/DDBJ whole genome shotgun (WGS) entry which is preliminary data.</text>
</comment>
<dbReference type="HOGENOM" id="CLU_081207_0_0_10"/>
<dbReference type="GeneID" id="86048892"/>
<protein>
    <submittedName>
        <fullName evidence="1">Uncharacterized protein</fullName>
    </submittedName>
</protein>
<dbReference type="AlphaFoldDB" id="F3PR29"/>
<organism evidence="1 2">
    <name type="scientific">Bacteroides fluxus YIT 12057</name>
    <dbReference type="NCBI Taxonomy" id="763034"/>
    <lineage>
        <taxon>Bacteria</taxon>
        <taxon>Pseudomonadati</taxon>
        <taxon>Bacteroidota</taxon>
        <taxon>Bacteroidia</taxon>
        <taxon>Bacteroidales</taxon>
        <taxon>Bacteroidaceae</taxon>
        <taxon>Bacteroides</taxon>
    </lineage>
</organism>
<reference evidence="1 2" key="1">
    <citation type="submission" date="2011-02" db="EMBL/GenBank/DDBJ databases">
        <authorList>
            <person name="Weinstock G."/>
            <person name="Sodergren E."/>
            <person name="Clifton S."/>
            <person name="Fulton L."/>
            <person name="Fulton B."/>
            <person name="Courtney L."/>
            <person name="Fronick C."/>
            <person name="Harrison M."/>
            <person name="Strong C."/>
            <person name="Farmer C."/>
            <person name="Delahaunty K."/>
            <person name="Markovic C."/>
            <person name="Hall O."/>
            <person name="Minx P."/>
            <person name="Tomlinson C."/>
            <person name="Mitreva M."/>
            <person name="Hou S."/>
            <person name="Chen J."/>
            <person name="Wollam A."/>
            <person name="Pepin K.H."/>
            <person name="Johnson M."/>
            <person name="Bhonagiri V."/>
            <person name="Zhang X."/>
            <person name="Suruliraj S."/>
            <person name="Warren W."/>
            <person name="Chinwalla A."/>
            <person name="Mardis E.R."/>
            <person name="Wilson R.K."/>
        </authorList>
    </citation>
    <scope>NUCLEOTIDE SEQUENCE [LARGE SCALE GENOMIC DNA]</scope>
    <source>
        <strain evidence="1 2">YIT 12057</strain>
    </source>
</reference>
<gene>
    <name evidence="1" type="ORF">HMPREF9446_01177</name>
</gene>
<accession>F3PR29</accession>
<evidence type="ECO:0000313" key="1">
    <source>
        <dbReference type="EMBL" id="EGF58570.1"/>
    </source>
</evidence>
<keyword evidence="2" id="KW-1185">Reference proteome</keyword>